<name>A0ABY8P847_9PSED</name>
<evidence type="ECO:0000256" key="1">
    <source>
        <dbReference type="SAM" id="Phobius"/>
    </source>
</evidence>
<evidence type="ECO:0000313" key="2">
    <source>
        <dbReference type="EMBL" id="WGO90990.1"/>
    </source>
</evidence>
<keyword evidence="1" id="KW-1133">Transmembrane helix</keyword>
<proteinExistence type="predicted"/>
<gene>
    <name evidence="2" type="ORF">QCD61_14705</name>
</gene>
<keyword evidence="3" id="KW-1185">Reference proteome</keyword>
<dbReference type="EMBL" id="CP123771">
    <property type="protein sequence ID" value="WGO90990.1"/>
    <property type="molecule type" value="Genomic_DNA"/>
</dbReference>
<feature type="transmembrane region" description="Helical" evidence="1">
    <location>
        <begin position="33"/>
        <end position="50"/>
    </location>
</feature>
<keyword evidence="1" id="KW-0812">Transmembrane</keyword>
<organism evidence="2 3">
    <name type="scientific">Pseudomonas viciae</name>
    <dbReference type="NCBI Taxonomy" id="2505979"/>
    <lineage>
        <taxon>Bacteria</taxon>
        <taxon>Pseudomonadati</taxon>
        <taxon>Pseudomonadota</taxon>
        <taxon>Gammaproteobacteria</taxon>
        <taxon>Pseudomonadales</taxon>
        <taxon>Pseudomonadaceae</taxon>
        <taxon>Pseudomonas</taxon>
    </lineage>
</organism>
<dbReference type="RefSeq" id="WP_280944010.1">
    <property type="nucleotide sequence ID" value="NZ_CP123771.1"/>
</dbReference>
<reference evidence="2 3" key="1">
    <citation type="journal article" date="2012" name="Appl. Soil Ecol.">
        <title>Isolation and characterization of new plant growth-promoting bacterial endophytes.</title>
        <authorList>
            <person name="Rashid S."/>
            <person name="Charles T.C."/>
            <person name="Glick B.R."/>
        </authorList>
    </citation>
    <scope>NUCLEOTIDE SEQUENCE [LARGE SCALE GENOMIC DNA]</scope>
    <source>
        <strain evidence="2 3">YsS1</strain>
    </source>
</reference>
<sequence>MPHSTEPEDFHSRVFPVREDMDYQLKVWRFERVGWYILVLLVVLTLLGLFSRGPLSSRDLQSRDGSLGVEYETFNRNGSTNPMIVHMKGQPKAVLEVALDGAWLQGFEVQTLQPQPVRSASAGQGMRFWVQADAQGQASLYLSLLGQGLGIYHGRLAMPGGASLSFDQFIFP</sequence>
<dbReference type="Proteomes" id="UP001227386">
    <property type="component" value="Chromosome"/>
</dbReference>
<evidence type="ECO:0000313" key="3">
    <source>
        <dbReference type="Proteomes" id="UP001227386"/>
    </source>
</evidence>
<protein>
    <submittedName>
        <fullName evidence="2">Uncharacterized protein</fullName>
    </submittedName>
</protein>
<accession>A0ABY8P847</accession>
<keyword evidence="1" id="KW-0472">Membrane</keyword>